<dbReference type="Pfam" id="PF05016">
    <property type="entry name" value="ParE_toxin"/>
    <property type="match status" value="1"/>
</dbReference>
<protein>
    <submittedName>
        <fullName evidence="3">Plasmid stabilization system</fullName>
    </submittedName>
</protein>
<evidence type="ECO:0000256" key="1">
    <source>
        <dbReference type="ARBA" id="ARBA00006226"/>
    </source>
</evidence>
<dbReference type="PANTHER" id="PTHR33755:SF6">
    <property type="entry name" value="PLASMID STABILIZATION SYSTEM PROTEIN"/>
    <property type="match status" value="1"/>
</dbReference>
<organism evidence="3 4">
    <name type="scientific">Rhodopirellula maiorica SM1</name>
    <dbReference type="NCBI Taxonomy" id="1265738"/>
    <lineage>
        <taxon>Bacteria</taxon>
        <taxon>Pseudomonadati</taxon>
        <taxon>Planctomycetota</taxon>
        <taxon>Planctomycetia</taxon>
        <taxon>Pirellulales</taxon>
        <taxon>Pirellulaceae</taxon>
        <taxon>Novipirellula</taxon>
    </lineage>
</organism>
<evidence type="ECO:0000313" key="4">
    <source>
        <dbReference type="Proteomes" id="UP000011991"/>
    </source>
</evidence>
<dbReference type="EMBL" id="ANOG01000200">
    <property type="protein sequence ID" value="EMI21741.1"/>
    <property type="molecule type" value="Genomic_DNA"/>
</dbReference>
<comment type="similarity">
    <text evidence="1">Belongs to the RelE toxin family.</text>
</comment>
<comment type="caution">
    <text evidence="3">The sequence shown here is derived from an EMBL/GenBank/DDBJ whole genome shotgun (WGS) entry which is preliminary data.</text>
</comment>
<dbReference type="PATRIC" id="fig|1265738.3.peg.1336"/>
<keyword evidence="2" id="KW-1277">Toxin-antitoxin system</keyword>
<dbReference type="AlphaFoldDB" id="M5RR92"/>
<dbReference type="Gene3D" id="3.30.2310.20">
    <property type="entry name" value="RelE-like"/>
    <property type="match status" value="1"/>
</dbReference>
<gene>
    <name evidence="3" type="ORF">RMSM_01348</name>
</gene>
<dbReference type="InterPro" id="IPR051803">
    <property type="entry name" value="TA_system_RelE-like_toxin"/>
</dbReference>
<reference evidence="3 4" key="1">
    <citation type="journal article" date="2013" name="Mar. Genomics">
        <title>Expression of sulfatases in Rhodopirellula baltica and the diversity of sulfatases in the genus Rhodopirellula.</title>
        <authorList>
            <person name="Wegner C.E."/>
            <person name="Richter-Heitmann T."/>
            <person name="Klindworth A."/>
            <person name="Klockow C."/>
            <person name="Richter M."/>
            <person name="Achstetter T."/>
            <person name="Glockner F.O."/>
            <person name="Harder J."/>
        </authorList>
    </citation>
    <scope>NUCLEOTIDE SEQUENCE [LARGE SCALE GENOMIC DNA]</scope>
    <source>
        <strain evidence="3 4">SM1</strain>
    </source>
</reference>
<accession>M5RR92</accession>
<sequence>MIVAPSAQQDLSDIYDYIARDKPIAAANWVEKIEEKCKLIAATPELGERRPEYGADIRSSVVGRYVIFFRPIENGIEVARVIAGDRDIRSL</sequence>
<proteinExistence type="inferred from homology"/>
<dbReference type="PANTHER" id="PTHR33755">
    <property type="entry name" value="TOXIN PARE1-RELATED"/>
    <property type="match status" value="1"/>
</dbReference>
<evidence type="ECO:0000256" key="2">
    <source>
        <dbReference type="ARBA" id="ARBA00022649"/>
    </source>
</evidence>
<name>M5RR92_9BACT</name>
<dbReference type="InterPro" id="IPR035093">
    <property type="entry name" value="RelE/ParE_toxin_dom_sf"/>
</dbReference>
<keyword evidence="4" id="KW-1185">Reference proteome</keyword>
<dbReference type="Proteomes" id="UP000011991">
    <property type="component" value="Unassembled WGS sequence"/>
</dbReference>
<evidence type="ECO:0000313" key="3">
    <source>
        <dbReference type="EMBL" id="EMI21741.1"/>
    </source>
</evidence>
<dbReference type="InterPro" id="IPR007712">
    <property type="entry name" value="RelE/ParE_toxin"/>
</dbReference>